<keyword evidence="5 13" id="KW-0732">Signal</keyword>
<dbReference type="InterPro" id="IPR005198">
    <property type="entry name" value="Glyco_hydro_76"/>
</dbReference>
<evidence type="ECO:0000256" key="5">
    <source>
        <dbReference type="ARBA" id="ARBA00022729"/>
    </source>
</evidence>
<evidence type="ECO:0000256" key="9">
    <source>
        <dbReference type="ARBA" id="ARBA00023295"/>
    </source>
</evidence>
<evidence type="ECO:0000313" key="14">
    <source>
        <dbReference type="EMBL" id="POR33088.1"/>
    </source>
</evidence>
<dbReference type="PANTHER" id="PTHR12145:SF36">
    <property type="entry name" value="MANNAN ENDO-1,6-ALPHA-MANNOSIDASE DCW1"/>
    <property type="match status" value="1"/>
</dbReference>
<dbReference type="InterPro" id="IPR014480">
    <property type="entry name" value="Mannan-1_6-alpha_mannosidase"/>
</dbReference>
<dbReference type="EC" id="3.2.1.101" evidence="4 10"/>
<keyword evidence="15" id="KW-1185">Reference proteome</keyword>
<name>A0A2S4KSF9_9HYPO</name>
<evidence type="ECO:0000256" key="6">
    <source>
        <dbReference type="ARBA" id="ARBA00022801"/>
    </source>
</evidence>
<feature type="transmembrane region" description="Helical" evidence="12">
    <location>
        <begin position="445"/>
        <end position="467"/>
    </location>
</feature>
<keyword evidence="9 10" id="KW-0326">Glycosidase</keyword>
<dbReference type="OrthoDB" id="4187847at2759"/>
<keyword evidence="6 10" id="KW-0378">Hydrolase</keyword>
<evidence type="ECO:0000256" key="13">
    <source>
        <dbReference type="SAM" id="SignalP"/>
    </source>
</evidence>
<evidence type="ECO:0000256" key="8">
    <source>
        <dbReference type="ARBA" id="ARBA00023180"/>
    </source>
</evidence>
<keyword evidence="12" id="KW-0812">Transmembrane</keyword>
<evidence type="ECO:0000256" key="3">
    <source>
        <dbReference type="ARBA" id="ARBA00009699"/>
    </source>
</evidence>
<comment type="similarity">
    <text evidence="3 10">Belongs to the glycosyl hydrolase 76 family.</text>
</comment>
<proteinExistence type="inferred from homology"/>
<dbReference type="SUPFAM" id="SSF48208">
    <property type="entry name" value="Six-hairpin glycosidases"/>
    <property type="match status" value="1"/>
</dbReference>
<dbReference type="InterPro" id="IPR008928">
    <property type="entry name" value="6-hairpin_glycosidase_sf"/>
</dbReference>
<evidence type="ECO:0000256" key="7">
    <source>
        <dbReference type="ARBA" id="ARBA00023136"/>
    </source>
</evidence>
<feature type="signal peptide" evidence="13">
    <location>
        <begin position="1"/>
        <end position="25"/>
    </location>
</feature>
<dbReference type="PIRSF" id="PIRSF016302">
    <property type="entry name" value="Man_a_manosd"/>
    <property type="match status" value="1"/>
</dbReference>
<dbReference type="GO" id="GO:0016052">
    <property type="term" value="P:carbohydrate catabolic process"/>
    <property type="evidence" value="ECO:0007669"/>
    <property type="project" value="InterPro"/>
</dbReference>
<evidence type="ECO:0000256" key="1">
    <source>
        <dbReference type="ARBA" id="ARBA00001452"/>
    </source>
</evidence>
<keyword evidence="12" id="KW-1133">Transmembrane helix</keyword>
<evidence type="ECO:0000256" key="10">
    <source>
        <dbReference type="PIRNR" id="PIRNR016302"/>
    </source>
</evidence>
<keyword evidence="8" id="KW-0325">Glycoprotein</keyword>
<dbReference type="FunFam" id="1.50.10.20:FF:000006">
    <property type="entry name" value="Mannan endo-1,6-alpha-mannosidase"/>
    <property type="match status" value="1"/>
</dbReference>
<comment type="caution">
    <text evidence="14">The sequence shown here is derived from an EMBL/GenBank/DDBJ whole genome shotgun (WGS) entry which is preliminary data.</text>
</comment>
<dbReference type="Pfam" id="PF03663">
    <property type="entry name" value="Glyco_hydro_76"/>
    <property type="match status" value="1"/>
</dbReference>
<feature type="region of interest" description="Disordered" evidence="11">
    <location>
        <begin position="407"/>
        <end position="438"/>
    </location>
</feature>
<organism evidence="14 15">
    <name type="scientific">Tolypocladium paradoxum</name>
    <dbReference type="NCBI Taxonomy" id="94208"/>
    <lineage>
        <taxon>Eukaryota</taxon>
        <taxon>Fungi</taxon>
        <taxon>Dikarya</taxon>
        <taxon>Ascomycota</taxon>
        <taxon>Pezizomycotina</taxon>
        <taxon>Sordariomycetes</taxon>
        <taxon>Hypocreomycetidae</taxon>
        <taxon>Hypocreales</taxon>
        <taxon>Ophiocordycipitaceae</taxon>
        <taxon>Tolypocladium</taxon>
    </lineage>
</organism>
<dbReference type="STRING" id="94208.A0A2S4KSF9"/>
<evidence type="ECO:0000256" key="12">
    <source>
        <dbReference type="SAM" id="Phobius"/>
    </source>
</evidence>
<dbReference type="EMBL" id="PKSG01000748">
    <property type="protein sequence ID" value="POR33088.1"/>
    <property type="molecule type" value="Genomic_DNA"/>
</dbReference>
<dbReference type="AlphaFoldDB" id="A0A2S4KSF9"/>
<comment type="subcellular location">
    <subcellularLocation>
        <location evidence="2">Endomembrane system</location>
    </subcellularLocation>
</comment>
<dbReference type="GO" id="GO:0008496">
    <property type="term" value="F:mannan endo-1,6-alpha-mannosidase activity"/>
    <property type="evidence" value="ECO:0007669"/>
    <property type="project" value="UniProtKB-UniRule"/>
</dbReference>
<dbReference type="Proteomes" id="UP000237481">
    <property type="component" value="Unassembled WGS sequence"/>
</dbReference>
<sequence>MRSSLSPAVAAATLLSAASVTSAQAQSQFSISSDDAIRTSSSTLAWDMLQYYKGNLTGQTPGILPGPPPAGDYYWWEGGAMWGTLIDYWAWTGDSSYNDEIMQAMLWQTGVNNDYMPHNVTASLGNDDQGFWGMSAMLAAENKFPNPPSDKPQWLALAQAVFNTQASPDRHDSTCGGGLRWQIPFSNNGYNYKNSSLTCPGIANGCFFNLGARLARYTGNTTYSDWAIKTWDWMEMIGFINNETYAIYDGATVGDNCKDINKAEFSYNNGVFAQGAAFMYNYTNGDPVWKDRVEKLVDYGLETFFPNGIAVEISCENVGTCTTDMLTFKGFVHRWYSVVMQIAPFTANKIAPVLKKSAAAAVAQCTGGALGRQCGFKWASGTYDGKTGAGQEMAVLAAASSQLIGHAKPPVTAKNGGTSTGNPDAGAGSDDFQKNTKPITTGDRAGAGILTFLVLGSACGMFGWMSLGV</sequence>
<gene>
    <name evidence="14" type="ORF">TPAR_06707</name>
</gene>
<dbReference type="GO" id="GO:0009272">
    <property type="term" value="P:fungal-type cell wall biogenesis"/>
    <property type="evidence" value="ECO:0007669"/>
    <property type="project" value="TreeGrafter"/>
</dbReference>
<dbReference type="PANTHER" id="PTHR12145">
    <property type="entry name" value="MANNAN ENDO-1,6-ALPHA-MANNOSIDASE DCW1"/>
    <property type="match status" value="1"/>
</dbReference>
<keyword evidence="7 12" id="KW-0472">Membrane</keyword>
<feature type="chain" id="PRO_5015782594" description="Mannan endo-1,6-alpha-mannosidase" evidence="13">
    <location>
        <begin position="26"/>
        <end position="469"/>
    </location>
</feature>
<evidence type="ECO:0000256" key="4">
    <source>
        <dbReference type="ARBA" id="ARBA00012350"/>
    </source>
</evidence>
<dbReference type="Gene3D" id="1.50.10.20">
    <property type="match status" value="1"/>
</dbReference>
<dbReference type="GO" id="GO:0012505">
    <property type="term" value="C:endomembrane system"/>
    <property type="evidence" value="ECO:0007669"/>
    <property type="project" value="UniProtKB-SubCell"/>
</dbReference>
<evidence type="ECO:0000256" key="11">
    <source>
        <dbReference type="SAM" id="MobiDB-lite"/>
    </source>
</evidence>
<reference evidence="14 15" key="1">
    <citation type="submission" date="2018-01" db="EMBL/GenBank/DDBJ databases">
        <title>Harnessing the power of phylogenomics to disentangle the directionality and signatures of interkingdom host jumping in the parasitic fungal genus Tolypocladium.</title>
        <authorList>
            <person name="Quandt C.A."/>
            <person name="Patterson W."/>
            <person name="Spatafora J.W."/>
        </authorList>
    </citation>
    <scope>NUCLEOTIDE SEQUENCE [LARGE SCALE GENOMIC DNA]</scope>
    <source>
        <strain evidence="14 15">NRBC 100945</strain>
    </source>
</reference>
<accession>A0A2S4KSF9</accession>
<evidence type="ECO:0000256" key="2">
    <source>
        <dbReference type="ARBA" id="ARBA00004308"/>
    </source>
</evidence>
<comment type="catalytic activity">
    <reaction evidence="1 10">
        <text>Random hydrolysis of (1-&gt;6)-alpha-D-mannosidic linkages in unbranched (1-&gt;6)-mannans.</text>
        <dbReference type="EC" id="3.2.1.101"/>
    </reaction>
</comment>
<evidence type="ECO:0000313" key="15">
    <source>
        <dbReference type="Proteomes" id="UP000237481"/>
    </source>
</evidence>
<protein>
    <recommendedName>
        <fullName evidence="4 10">Mannan endo-1,6-alpha-mannosidase</fullName>
        <ecNumber evidence="4 10">3.2.1.101</ecNumber>
    </recommendedName>
</protein>